<feature type="non-terminal residue" evidence="25">
    <location>
        <position position="1"/>
    </location>
</feature>
<evidence type="ECO:0000256" key="12">
    <source>
        <dbReference type="ARBA" id="ARBA00023170"/>
    </source>
</evidence>
<feature type="non-terminal residue" evidence="25">
    <location>
        <position position="369"/>
    </location>
</feature>
<evidence type="ECO:0000256" key="1">
    <source>
        <dbReference type="ARBA" id="ARBA00004141"/>
    </source>
</evidence>
<evidence type="ECO:0000256" key="4">
    <source>
        <dbReference type="ARBA" id="ARBA00022606"/>
    </source>
</evidence>
<keyword evidence="9 22" id="KW-0297">G-protein coupled receptor</keyword>
<dbReference type="PRINTS" id="PR00237">
    <property type="entry name" value="GPCRRHODOPSN"/>
</dbReference>
<evidence type="ECO:0000256" key="6">
    <source>
        <dbReference type="ARBA" id="ARBA00022925"/>
    </source>
</evidence>
<dbReference type="PROSITE" id="PS00237">
    <property type="entry name" value="G_PROTEIN_RECEP_F1_1"/>
    <property type="match status" value="1"/>
</dbReference>
<dbReference type="GO" id="GO:0016037">
    <property type="term" value="P:light absorption"/>
    <property type="evidence" value="ECO:0007669"/>
    <property type="project" value="UniProtKB-ARBA"/>
</dbReference>
<dbReference type="InterPro" id="IPR000732">
    <property type="entry name" value="Rhodopsin"/>
</dbReference>
<dbReference type="PROSITE" id="PS00238">
    <property type="entry name" value="OPSIN"/>
    <property type="match status" value="1"/>
</dbReference>
<dbReference type="Proteomes" id="UP000528690">
    <property type="component" value="Unassembled WGS sequence"/>
</dbReference>
<keyword evidence="20" id="KW-0449">Lipoprotein</keyword>
<feature type="transmembrane region" description="Helical" evidence="22">
    <location>
        <begin position="268"/>
        <end position="290"/>
    </location>
</feature>
<keyword evidence="3" id="KW-0597">Phosphoprotein</keyword>
<keyword evidence="5 22" id="KW-0812">Transmembrane</keyword>
<dbReference type="PRINTS" id="PR00579">
    <property type="entry name" value="RHODOPSIN"/>
</dbReference>
<dbReference type="PROSITE" id="PS50262">
    <property type="entry name" value="G_PROTEIN_RECEP_F1_2"/>
    <property type="match status" value="1"/>
</dbReference>
<evidence type="ECO:0000256" key="5">
    <source>
        <dbReference type="ARBA" id="ARBA00022692"/>
    </source>
</evidence>
<dbReference type="InterPro" id="IPR027430">
    <property type="entry name" value="Retinal_BS"/>
</dbReference>
<feature type="disulfide bond" evidence="18">
    <location>
        <begin position="110"/>
        <end position="201"/>
    </location>
</feature>
<evidence type="ECO:0000256" key="10">
    <source>
        <dbReference type="ARBA" id="ARBA00023136"/>
    </source>
</evidence>
<reference evidence="25 26" key="1">
    <citation type="submission" date="2019-09" db="EMBL/GenBank/DDBJ databases">
        <title>Bird 10,000 Genomes (B10K) Project - Family phase.</title>
        <authorList>
            <person name="Zhang G."/>
        </authorList>
    </citation>
    <scope>NUCLEOTIDE SEQUENCE [LARGE SCALE GENOMIC DNA]</scope>
    <source>
        <strain evidence="25">B10K-DU-029-28</strain>
    </source>
</reference>
<name>A0A7L3GAH7_9AVES</name>
<dbReference type="InterPro" id="IPR019477">
    <property type="entry name" value="Rhodopsin_N"/>
</dbReference>
<feature type="lipid moiety-binding region" description="S-palmitoyl cysteine" evidence="20">
    <location>
        <position position="337"/>
    </location>
</feature>
<evidence type="ECO:0000256" key="21">
    <source>
        <dbReference type="PIRSR" id="PIRSR600732-50"/>
    </source>
</evidence>
<keyword evidence="14 22" id="KW-0807">Transducer</keyword>
<dbReference type="GO" id="GO:0007602">
    <property type="term" value="P:phototransduction"/>
    <property type="evidence" value="ECO:0007669"/>
    <property type="project" value="UniProtKB-KW"/>
</dbReference>
<evidence type="ECO:0000256" key="8">
    <source>
        <dbReference type="ARBA" id="ARBA00022991"/>
    </source>
</evidence>
<keyword evidence="6 21" id="KW-0681">Retinal protein</keyword>
<evidence type="ECO:0000256" key="16">
    <source>
        <dbReference type="PIRSR" id="PIRSR600732-1"/>
    </source>
</evidence>
<dbReference type="PANTHER" id="PTHR24240">
    <property type="entry name" value="OPSIN"/>
    <property type="match status" value="1"/>
</dbReference>
<keyword evidence="11 18" id="KW-1015">Disulfide bond</keyword>
<feature type="transmembrane region" description="Helical" evidence="22">
    <location>
        <begin position="75"/>
        <end position="99"/>
    </location>
</feature>
<organism evidence="25 26">
    <name type="scientific">Anhinga rufa</name>
    <name type="common">African darter</name>
    <dbReference type="NCBI Taxonomy" id="317792"/>
    <lineage>
        <taxon>Eukaryota</taxon>
        <taxon>Metazoa</taxon>
        <taxon>Chordata</taxon>
        <taxon>Craniata</taxon>
        <taxon>Vertebrata</taxon>
        <taxon>Euteleostomi</taxon>
        <taxon>Archelosauria</taxon>
        <taxon>Archosauria</taxon>
        <taxon>Dinosauria</taxon>
        <taxon>Saurischia</taxon>
        <taxon>Theropoda</taxon>
        <taxon>Coelurosauria</taxon>
        <taxon>Aves</taxon>
        <taxon>Neognathae</taxon>
        <taxon>Neoaves</taxon>
        <taxon>Aequornithes</taxon>
        <taxon>Suliformes</taxon>
        <taxon>Anhingidae</taxon>
        <taxon>Anhinga</taxon>
    </lineage>
</organism>
<dbReference type="FunFam" id="1.20.1070.10:FF:000018">
    <property type="entry name" value="Rhodopsin"/>
    <property type="match status" value="1"/>
</dbReference>
<evidence type="ECO:0000256" key="23">
    <source>
        <dbReference type="SAM" id="MobiDB-lite"/>
    </source>
</evidence>
<keyword evidence="13 19" id="KW-0325">Glycoprotein</keyword>
<evidence type="ECO:0000313" key="26">
    <source>
        <dbReference type="Proteomes" id="UP000528690"/>
    </source>
</evidence>
<dbReference type="PRINTS" id="PR00238">
    <property type="entry name" value="OPSIN"/>
</dbReference>
<feature type="transmembrane region" description="Helical" evidence="22">
    <location>
        <begin position="217"/>
        <end position="237"/>
    </location>
</feature>
<keyword evidence="16" id="KW-0479">Metal-binding</keyword>
<evidence type="ECO:0000256" key="15">
    <source>
        <dbReference type="ARBA" id="ARBA00023305"/>
    </source>
</evidence>
<keyword evidence="12 22" id="KW-0675">Receptor</keyword>
<comment type="PTM">
    <text evidence="21">Contains one covalently linked retinal chromophore.</text>
</comment>
<evidence type="ECO:0000256" key="2">
    <source>
        <dbReference type="ARBA" id="ARBA00022543"/>
    </source>
</evidence>
<evidence type="ECO:0000256" key="19">
    <source>
        <dbReference type="PIRSR" id="PIRSR600732-4"/>
    </source>
</evidence>
<keyword evidence="4 22" id="KW-0716">Sensory transduction</keyword>
<feature type="transmembrane region" description="Helical" evidence="22">
    <location>
        <begin position="137"/>
        <end position="154"/>
    </location>
</feature>
<dbReference type="Pfam" id="PF10413">
    <property type="entry name" value="Rhodopsin_N"/>
    <property type="match status" value="1"/>
</dbReference>
<proteinExistence type="inferred from homology"/>
<dbReference type="InterPro" id="IPR050125">
    <property type="entry name" value="GPCR_opsins"/>
</dbReference>
<feature type="site" description="Plays an important role in the conformation switch to the active conformation" evidence="17">
    <location>
        <position position="113"/>
    </location>
</feature>
<feature type="binding site" evidence="16">
    <location>
        <position position="215"/>
    </location>
    <ligand>
        <name>Zn(2+)</name>
        <dbReference type="ChEBI" id="CHEBI:29105"/>
    </ligand>
</feature>
<evidence type="ECO:0000313" key="25">
    <source>
        <dbReference type="EMBL" id="NXT88810.1"/>
    </source>
</evidence>
<comment type="similarity">
    <text evidence="22">Belongs to the G-protein coupled receptor 1 family. Opsin subfamily.</text>
</comment>
<dbReference type="GO" id="GO:0004930">
    <property type="term" value="F:G protein-coupled receptor activity"/>
    <property type="evidence" value="ECO:0007669"/>
    <property type="project" value="UniProtKB-KW"/>
</dbReference>
<dbReference type="AlphaFoldDB" id="A0A7L3GAH7"/>
<dbReference type="GO" id="GO:0046872">
    <property type="term" value="F:metal ion binding"/>
    <property type="evidence" value="ECO:0007669"/>
    <property type="project" value="UniProtKB-KW"/>
</dbReference>
<accession>A0A7L3GAH7</accession>
<keyword evidence="10 22" id="KW-0472">Membrane</keyword>
<feature type="region of interest" description="Disordered" evidence="23">
    <location>
        <begin position="350"/>
        <end position="369"/>
    </location>
</feature>
<evidence type="ECO:0000256" key="9">
    <source>
        <dbReference type="ARBA" id="ARBA00023040"/>
    </source>
</evidence>
<feature type="glycosylation site" description="N-linked (GlcNAc...) asparagine" evidence="19">
    <location>
        <position position="15"/>
    </location>
</feature>
<dbReference type="GO" id="GO:0007601">
    <property type="term" value="P:visual perception"/>
    <property type="evidence" value="ECO:0007669"/>
    <property type="project" value="UniProtKB-KW"/>
</dbReference>
<feature type="transmembrane region" description="Helical" evidence="22">
    <location>
        <begin position="166"/>
        <end position="187"/>
    </location>
</feature>
<feature type="glycosylation site" description="N-linked (GlcNAc...) asparagine" evidence="19">
    <location>
        <position position="2"/>
    </location>
</feature>
<dbReference type="InterPro" id="IPR001760">
    <property type="entry name" value="Opsin"/>
</dbReference>
<dbReference type="Gene3D" id="1.20.1070.10">
    <property type="entry name" value="Rhodopsin 7-helix transmembrane proteins"/>
    <property type="match status" value="1"/>
</dbReference>
<dbReference type="Pfam" id="PF00001">
    <property type="entry name" value="7tm_1"/>
    <property type="match status" value="1"/>
</dbReference>
<dbReference type="EMBL" id="VZTV01029679">
    <property type="protein sequence ID" value="NXT88810.1"/>
    <property type="molecule type" value="Genomic_DNA"/>
</dbReference>
<feature type="domain" description="G-protein coupled receptors family 1 profile" evidence="24">
    <location>
        <begin position="54"/>
        <end position="320"/>
    </location>
</feature>
<protein>
    <recommendedName>
        <fullName evidence="22">Rhodopsin</fullName>
    </recommendedName>
</protein>
<keyword evidence="7 22" id="KW-1133">Transmembrane helix</keyword>
<feature type="transmembrane region" description="Helical" evidence="22">
    <location>
        <begin position="302"/>
        <end position="323"/>
    </location>
</feature>
<evidence type="ECO:0000256" key="20">
    <source>
        <dbReference type="PIRSR" id="PIRSR600732-5"/>
    </source>
</evidence>
<evidence type="ECO:0000256" key="17">
    <source>
        <dbReference type="PIRSR" id="PIRSR600732-2"/>
    </source>
</evidence>
<evidence type="ECO:0000256" key="14">
    <source>
        <dbReference type="ARBA" id="ARBA00023224"/>
    </source>
</evidence>
<evidence type="ECO:0000256" key="7">
    <source>
        <dbReference type="ARBA" id="ARBA00022989"/>
    </source>
</evidence>
<keyword evidence="2 22" id="KW-0600">Photoreceptor protein</keyword>
<evidence type="ECO:0000256" key="22">
    <source>
        <dbReference type="RuleBase" id="RU004951"/>
    </source>
</evidence>
<dbReference type="OrthoDB" id="5962323at2759"/>
<evidence type="ECO:0000256" key="11">
    <source>
        <dbReference type="ARBA" id="ARBA00023157"/>
    </source>
</evidence>
<evidence type="ECO:0000256" key="3">
    <source>
        <dbReference type="ARBA" id="ARBA00022553"/>
    </source>
</evidence>
<comment type="subcellular location">
    <subcellularLocation>
        <location evidence="1 22">Membrane</location>
        <topology evidence="1 22">Multi-pass membrane protein</topology>
    </subcellularLocation>
</comment>
<sequence>MNGTEGINFYVPMSNKTGVVRSPFEYPQYYLAEPWKYRLVCCYIFFLISTGLPINILTLLVTFKHKKLRQPLNYILVNLAVADLLMACFGFTVTFYTAWNGYFIFGPIGCAMEGFFATLGGNSHHHRTLSLPPAGQVALWSLVVLAIERYIVVCKPMGNFRFSATHAMMGIAFTWVMALSCAAPPLFGWSRYIPEGMQCSCGPDYYTHNPDYHNESYVLYMFIIHFIVPVVVIFFSYGRLICKVREAAAQQQESATTQKAEKEVTRMVILMVLGFMLAWTPYAVVAFWIFTNKGADFTATLMAVPAFFSKSSSLYNPIIYVLMNKQFRNCMITTICCGKNPFGDEEVSSTVSQSKTEVSSVSSSQVSPA</sequence>
<keyword evidence="15" id="KW-0844">Vision</keyword>
<keyword evidence="26" id="KW-1185">Reference proteome</keyword>
<dbReference type="GO" id="GO:0009881">
    <property type="term" value="F:photoreceptor activity"/>
    <property type="evidence" value="ECO:0007669"/>
    <property type="project" value="UniProtKB-KW"/>
</dbReference>
<gene>
    <name evidence="25" type="primary">Pra1</name>
    <name evidence="25" type="ORF">ANHRUF_R04522</name>
</gene>
<dbReference type="InterPro" id="IPR017452">
    <property type="entry name" value="GPCR_Rhodpsn_7TM"/>
</dbReference>
<dbReference type="GO" id="GO:0016020">
    <property type="term" value="C:membrane"/>
    <property type="evidence" value="ECO:0007669"/>
    <property type="project" value="UniProtKB-SubCell"/>
</dbReference>
<evidence type="ECO:0000256" key="18">
    <source>
        <dbReference type="PIRSR" id="PIRSR600732-3"/>
    </source>
</evidence>
<feature type="modified residue" description="N6-(retinylidene)lysine" evidence="21">
    <location>
        <position position="310"/>
    </location>
</feature>
<dbReference type="InterPro" id="IPR000276">
    <property type="entry name" value="GPCR_Rhodpsn"/>
</dbReference>
<keyword evidence="16" id="KW-0862">Zinc</keyword>
<evidence type="ECO:0000259" key="24">
    <source>
        <dbReference type="PROSITE" id="PS50262"/>
    </source>
</evidence>
<feature type="lipid moiety-binding region" description="S-palmitoyl cysteine" evidence="20">
    <location>
        <position position="336"/>
    </location>
</feature>
<keyword evidence="8 21" id="KW-0157">Chromophore</keyword>
<evidence type="ECO:0000256" key="13">
    <source>
        <dbReference type="ARBA" id="ARBA00023180"/>
    </source>
</evidence>
<dbReference type="SUPFAM" id="SSF81321">
    <property type="entry name" value="Family A G protein-coupled receptor-like"/>
    <property type="match status" value="1"/>
</dbReference>
<feature type="transmembrane region" description="Helical" evidence="22">
    <location>
        <begin position="37"/>
        <end position="63"/>
    </location>
</feature>
<comment type="caution">
    <text evidence="25">The sequence shown here is derived from an EMBL/GenBank/DDBJ whole genome shotgun (WGS) entry which is preliminary data.</text>
</comment>